<feature type="compositionally biased region" description="Acidic residues" evidence="11">
    <location>
        <begin position="378"/>
        <end position="399"/>
    </location>
</feature>
<feature type="compositionally biased region" description="Acidic residues" evidence="11">
    <location>
        <begin position="655"/>
        <end position="669"/>
    </location>
</feature>
<evidence type="ECO:0000256" key="3">
    <source>
        <dbReference type="ARBA" id="ARBA00022475"/>
    </source>
</evidence>
<dbReference type="GO" id="GO:0005886">
    <property type="term" value="C:plasma membrane"/>
    <property type="evidence" value="ECO:0007669"/>
    <property type="project" value="UniProtKB-SubCell"/>
</dbReference>
<evidence type="ECO:0000256" key="1">
    <source>
        <dbReference type="ARBA" id="ARBA00004651"/>
    </source>
</evidence>
<dbReference type="GO" id="GO:0019887">
    <property type="term" value="F:protein kinase regulator activity"/>
    <property type="evidence" value="ECO:0007669"/>
    <property type="project" value="InterPro"/>
</dbReference>
<evidence type="ECO:0000256" key="10">
    <source>
        <dbReference type="RuleBase" id="RU361268"/>
    </source>
</evidence>
<keyword evidence="4 12" id="KW-0812">Transmembrane</keyword>
<feature type="transmembrane region" description="Helical" evidence="12">
    <location>
        <begin position="305"/>
        <end position="324"/>
    </location>
</feature>
<comment type="catalytic activity">
    <reaction evidence="8">
        <text>fluoride(in) = fluoride(out)</text>
        <dbReference type="Rhea" id="RHEA:76159"/>
        <dbReference type="ChEBI" id="CHEBI:17051"/>
    </reaction>
    <physiologicalReaction direction="left-to-right" evidence="8">
        <dbReference type="Rhea" id="RHEA:76160"/>
    </physiologicalReaction>
</comment>
<evidence type="ECO:0000256" key="11">
    <source>
        <dbReference type="SAM" id="MobiDB-lite"/>
    </source>
</evidence>
<reference evidence="13 14" key="1">
    <citation type="journal article" date="2020" name="ISME J.">
        <title>Uncovering the hidden diversity of litter-decomposition mechanisms in mushroom-forming fungi.</title>
        <authorList>
            <person name="Floudas D."/>
            <person name="Bentzer J."/>
            <person name="Ahren D."/>
            <person name="Johansson T."/>
            <person name="Persson P."/>
            <person name="Tunlid A."/>
        </authorList>
    </citation>
    <scope>NUCLEOTIDE SEQUENCE [LARGE SCALE GENOMIC DNA]</scope>
    <source>
        <strain evidence="13 14">CBS 291.85</strain>
    </source>
</reference>
<feature type="compositionally biased region" description="Polar residues" evidence="11">
    <location>
        <begin position="1"/>
        <end position="28"/>
    </location>
</feature>
<feature type="region of interest" description="Disordered" evidence="11">
    <location>
        <begin position="369"/>
        <end position="406"/>
    </location>
</feature>
<dbReference type="Gene3D" id="2.20.25.20">
    <property type="match status" value="1"/>
</dbReference>
<protein>
    <recommendedName>
        <fullName evidence="10">Casein kinase II subunit beta</fullName>
        <shortName evidence="10">CK II beta</shortName>
    </recommendedName>
</protein>
<name>A0A8H5CP47_9AGAR</name>
<organism evidence="13 14">
    <name type="scientific">Tetrapyrgos nigripes</name>
    <dbReference type="NCBI Taxonomy" id="182062"/>
    <lineage>
        <taxon>Eukaryota</taxon>
        <taxon>Fungi</taxon>
        <taxon>Dikarya</taxon>
        <taxon>Basidiomycota</taxon>
        <taxon>Agaricomycotina</taxon>
        <taxon>Agaricomycetes</taxon>
        <taxon>Agaricomycetidae</taxon>
        <taxon>Agaricales</taxon>
        <taxon>Marasmiineae</taxon>
        <taxon>Marasmiaceae</taxon>
        <taxon>Tetrapyrgos</taxon>
    </lineage>
</organism>
<dbReference type="Pfam" id="PF01214">
    <property type="entry name" value="CK_II_beta"/>
    <property type="match status" value="1"/>
</dbReference>
<keyword evidence="5 12" id="KW-1133">Transmembrane helix</keyword>
<dbReference type="GO" id="GO:0006359">
    <property type="term" value="P:regulation of transcription by RNA polymerase III"/>
    <property type="evidence" value="ECO:0007669"/>
    <property type="project" value="TreeGrafter"/>
</dbReference>
<dbReference type="GO" id="GO:0005956">
    <property type="term" value="C:protein kinase CK2 complex"/>
    <property type="evidence" value="ECO:0007669"/>
    <property type="project" value="UniProtKB-UniRule"/>
</dbReference>
<feature type="compositionally biased region" description="Acidic residues" evidence="11">
    <location>
        <begin position="677"/>
        <end position="697"/>
    </location>
</feature>
<evidence type="ECO:0000256" key="5">
    <source>
        <dbReference type="ARBA" id="ARBA00022989"/>
    </source>
</evidence>
<evidence type="ECO:0000313" key="14">
    <source>
        <dbReference type="Proteomes" id="UP000559256"/>
    </source>
</evidence>
<dbReference type="Proteomes" id="UP000559256">
    <property type="component" value="Unassembled WGS sequence"/>
</dbReference>
<feature type="transmembrane region" description="Helical" evidence="12">
    <location>
        <begin position="205"/>
        <end position="228"/>
    </location>
</feature>
<evidence type="ECO:0000256" key="4">
    <source>
        <dbReference type="ARBA" id="ARBA00022692"/>
    </source>
</evidence>
<evidence type="ECO:0000256" key="2">
    <source>
        <dbReference type="ARBA" id="ARBA00006941"/>
    </source>
</evidence>
<dbReference type="Gene3D" id="1.10.1820.10">
    <property type="entry name" value="protein kinase ck2 holoenzyme, chain C, domain 1"/>
    <property type="match status" value="1"/>
</dbReference>
<dbReference type="InterPro" id="IPR016149">
    <property type="entry name" value="Casein_kin_II_reg-sub_N"/>
</dbReference>
<comment type="similarity">
    <text evidence="2 10">Belongs to the casein kinase 2 subunit beta family.</text>
</comment>
<feature type="region of interest" description="Disordered" evidence="11">
    <location>
        <begin position="652"/>
        <end position="747"/>
    </location>
</feature>
<dbReference type="PANTHER" id="PTHR11740">
    <property type="entry name" value="CASEIN KINASE II SUBUNIT BETA"/>
    <property type="match status" value="1"/>
</dbReference>
<dbReference type="PRINTS" id="PR00472">
    <property type="entry name" value="CASNKINASEII"/>
</dbReference>
<comment type="subcellular location">
    <subcellularLocation>
        <location evidence="1">Cell membrane</location>
        <topology evidence="1">Multi-pass membrane protein</topology>
    </subcellularLocation>
</comment>
<feature type="region of interest" description="Disordered" evidence="11">
    <location>
        <begin position="1"/>
        <end position="56"/>
    </location>
</feature>
<dbReference type="EMBL" id="JAACJM010000129">
    <property type="protein sequence ID" value="KAF5344137.1"/>
    <property type="molecule type" value="Genomic_DNA"/>
</dbReference>
<feature type="transmembrane region" description="Helical" evidence="12">
    <location>
        <begin position="331"/>
        <end position="354"/>
    </location>
</feature>
<dbReference type="Pfam" id="PF02537">
    <property type="entry name" value="CRCB"/>
    <property type="match status" value="2"/>
</dbReference>
<dbReference type="SUPFAM" id="SSF57798">
    <property type="entry name" value="Casein kinase II beta subunit"/>
    <property type="match status" value="1"/>
</dbReference>
<proteinExistence type="inferred from homology"/>
<dbReference type="AlphaFoldDB" id="A0A8H5CP47"/>
<comment type="caution">
    <text evidence="13">The sequence shown here is derived from an EMBL/GenBank/DDBJ whole genome shotgun (WGS) entry which is preliminary data.</text>
</comment>
<accession>A0A8H5CP47</accession>
<dbReference type="OrthoDB" id="2275560at2759"/>
<evidence type="ECO:0000256" key="7">
    <source>
        <dbReference type="ARBA" id="ARBA00035120"/>
    </source>
</evidence>
<comment type="subunit">
    <text evidence="10">Tetramer of two alpha and two beta subunits.</text>
</comment>
<dbReference type="SMART" id="SM01085">
    <property type="entry name" value="CK_II_beta"/>
    <property type="match status" value="1"/>
</dbReference>
<dbReference type="InterPro" id="IPR003691">
    <property type="entry name" value="FluC"/>
</dbReference>
<keyword evidence="6 12" id="KW-0472">Membrane</keyword>
<gene>
    <name evidence="13" type="ORF">D9758_008889</name>
</gene>
<keyword evidence="14" id="KW-1185">Reference proteome</keyword>
<dbReference type="InterPro" id="IPR000704">
    <property type="entry name" value="Casein_kinase_II_reg-sub"/>
</dbReference>
<feature type="transmembrane region" description="Helical" evidence="12">
    <location>
        <begin position="234"/>
        <end position="253"/>
    </location>
</feature>
<evidence type="ECO:0000313" key="13">
    <source>
        <dbReference type="EMBL" id="KAF5344137.1"/>
    </source>
</evidence>
<dbReference type="PANTHER" id="PTHR11740:SF0">
    <property type="entry name" value="CASEIN KINASE II SUBUNIT BETA"/>
    <property type="match status" value="1"/>
</dbReference>
<dbReference type="FunFam" id="1.10.1820.10:FF:000005">
    <property type="entry name" value="Casein kinase II subunit beta"/>
    <property type="match status" value="1"/>
</dbReference>
<evidence type="ECO:0000256" key="9">
    <source>
        <dbReference type="ARBA" id="ARBA00045899"/>
    </source>
</evidence>
<feature type="transmembrane region" description="Helical" evidence="12">
    <location>
        <begin position="92"/>
        <end position="111"/>
    </location>
</feature>
<evidence type="ECO:0000256" key="8">
    <source>
        <dbReference type="ARBA" id="ARBA00035585"/>
    </source>
</evidence>
<dbReference type="GO" id="GO:0034456">
    <property type="term" value="C:UTP-C complex"/>
    <property type="evidence" value="ECO:0007669"/>
    <property type="project" value="TreeGrafter"/>
</dbReference>
<evidence type="ECO:0000256" key="6">
    <source>
        <dbReference type="ARBA" id="ARBA00023136"/>
    </source>
</evidence>
<dbReference type="InterPro" id="IPR035991">
    <property type="entry name" value="Casein_kinase_II_beta-like"/>
</dbReference>
<comment type="similarity">
    <text evidence="7">Belongs to the fluoride channel Fluc/FEX (TC 1.A.43) family.</text>
</comment>
<feature type="transmembrane region" description="Helical" evidence="12">
    <location>
        <begin position="265"/>
        <end position="285"/>
    </location>
</feature>
<evidence type="ECO:0000256" key="12">
    <source>
        <dbReference type="SAM" id="Phobius"/>
    </source>
</evidence>
<sequence length="747" mass="82320">MRSQGETVTLTQMGKGESSGQVQTTVEDVTNDGEDLASIDQPAPSHHSHESSPRKTYHPFSPHIIALLIPSSIFGLLTRLGLQALGTYDGQSFAPLTYVQATGCLVMGFALQLREPISEFYGPLYTAITTGFCGSLTTFSGWQSDIFNSWINSGEFGRGGLRDFMDGLGKTVFTLSISLASVIFGQYLARLLAPRIPAIPSPTFHYRYGLTIFSIIMYAAVFPAYFALPKDYRHQATAALLFAFPGALSRYILSIRLNPLLKDFPMGTFAANAVGTGLLAAFHVIQGIEGHSVSSNTCSVLQGLGDGYCGCLTTISTFAVEILALKGWSKLRYVAMSWIAGQVLFLVIYGPALLSDSVAKRTMSPVSKPLMDPSRAEYEEENISGEGDENMEGVEEQDDGYTSSTPTSTLTWISWFCSLPGHEYFCEVTEDFIEDDFNLTGLNTMVPFWKEAMEMVLDVEPDEDASKIPDVSIVESSAEMLYGLVHQRYILTRAGLQAMVDKYEAGIFGSCPRVYCVGCNVVPCGRSDMPGLDTVKLFCPNCNDIYVPPSSRFQGVDGAFFGTTFAHLFFQTYRELAPAPFWKAPSTSSASPGTFFNPNPHGGQKRAAGFVYVPRIYGFKVSERAKSGPRMHWLRLRPESPEELDMVDWRGRWIDDDDDGYDEEEEEEMEDKRMEDFDPDAADDDDDDDEEEEEEEVQEVKGSLKHALGPLAGRGARTNPTSPRTGVDGRVKIVRQWGPGRQVEVNG</sequence>
<feature type="transmembrane region" description="Helical" evidence="12">
    <location>
        <begin position="172"/>
        <end position="193"/>
    </location>
</feature>
<feature type="transmembrane region" description="Helical" evidence="12">
    <location>
        <begin position="123"/>
        <end position="142"/>
    </location>
</feature>
<dbReference type="GO" id="GO:0005737">
    <property type="term" value="C:cytoplasm"/>
    <property type="evidence" value="ECO:0007669"/>
    <property type="project" value="TreeGrafter"/>
</dbReference>
<keyword evidence="3" id="KW-1003">Cell membrane</keyword>
<comment type="function">
    <text evidence="9 10">Regulatory subunit of casein kinase II/CK2. As part of the kinase complex regulates the basal catalytic activity of the alpha subunit a constitutively active serine/threonine-protein kinase that phosphorylates a large number of substrates containing acidic residues C-terminal to the phosphorylated serine or threonine.</text>
</comment>
<dbReference type="FunFam" id="2.20.25.20:FF:000001">
    <property type="entry name" value="Casein kinase II subunit beta"/>
    <property type="match status" value="1"/>
</dbReference>
<feature type="transmembrane region" description="Helical" evidence="12">
    <location>
        <begin position="64"/>
        <end position="86"/>
    </location>
</feature>